<feature type="region of interest" description="Disordered" evidence="6">
    <location>
        <begin position="762"/>
        <end position="809"/>
    </location>
</feature>
<dbReference type="RefSeq" id="XP_064769870.1">
    <property type="nucleotide sequence ID" value="XM_064909454.1"/>
</dbReference>
<evidence type="ECO:0000256" key="1">
    <source>
        <dbReference type="ARBA" id="ARBA00004123"/>
    </source>
</evidence>
<dbReference type="SUPFAM" id="SSF57701">
    <property type="entry name" value="Zn2/Cys6 DNA-binding domain"/>
    <property type="match status" value="1"/>
</dbReference>
<feature type="domain" description="Zn(2)-C6 fungal-type" evidence="7">
    <location>
        <begin position="65"/>
        <end position="100"/>
    </location>
</feature>
<evidence type="ECO:0000256" key="5">
    <source>
        <dbReference type="ARBA" id="ARBA00023242"/>
    </source>
</evidence>
<evidence type="ECO:0000256" key="6">
    <source>
        <dbReference type="SAM" id="MobiDB-lite"/>
    </source>
</evidence>
<feature type="region of interest" description="Disordered" evidence="6">
    <location>
        <begin position="832"/>
        <end position="865"/>
    </location>
</feature>
<feature type="region of interest" description="Disordered" evidence="6">
    <location>
        <begin position="691"/>
        <end position="728"/>
    </location>
</feature>
<keyword evidence="9" id="KW-1185">Reference proteome</keyword>
<protein>
    <recommendedName>
        <fullName evidence="7">Zn(2)-C6 fungal-type domain-containing protein</fullName>
    </recommendedName>
</protein>
<comment type="subcellular location">
    <subcellularLocation>
        <location evidence="1">Nucleus</location>
    </subcellularLocation>
</comment>
<evidence type="ECO:0000256" key="3">
    <source>
        <dbReference type="ARBA" id="ARBA00023125"/>
    </source>
</evidence>
<gene>
    <name evidence="8" type="ORF">BZA70DRAFT_115796</name>
</gene>
<keyword evidence="2" id="KW-0805">Transcription regulation</keyword>
<dbReference type="EMBL" id="JBBJBU010000002">
    <property type="protein sequence ID" value="KAK7206837.1"/>
    <property type="molecule type" value="Genomic_DNA"/>
</dbReference>
<dbReference type="PROSITE" id="PS50048">
    <property type="entry name" value="ZN2_CY6_FUNGAL_2"/>
    <property type="match status" value="1"/>
</dbReference>
<dbReference type="PANTHER" id="PTHR31845">
    <property type="entry name" value="FINGER DOMAIN PROTEIN, PUTATIVE-RELATED"/>
    <property type="match status" value="1"/>
</dbReference>
<keyword evidence="4" id="KW-0804">Transcription</keyword>
<keyword evidence="5" id="KW-0539">Nucleus</keyword>
<evidence type="ECO:0000259" key="7">
    <source>
        <dbReference type="PROSITE" id="PS50048"/>
    </source>
</evidence>
<organism evidence="8 9">
    <name type="scientific">Myxozyma melibiosi</name>
    <dbReference type="NCBI Taxonomy" id="54550"/>
    <lineage>
        <taxon>Eukaryota</taxon>
        <taxon>Fungi</taxon>
        <taxon>Dikarya</taxon>
        <taxon>Ascomycota</taxon>
        <taxon>Saccharomycotina</taxon>
        <taxon>Lipomycetes</taxon>
        <taxon>Lipomycetales</taxon>
        <taxon>Lipomycetaceae</taxon>
        <taxon>Myxozyma</taxon>
    </lineage>
</organism>
<evidence type="ECO:0000313" key="8">
    <source>
        <dbReference type="EMBL" id="KAK7206837.1"/>
    </source>
</evidence>
<dbReference type="PROSITE" id="PS00463">
    <property type="entry name" value="ZN2_CY6_FUNGAL_1"/>
    <property type="match status" value="1"/>
</dbReference>
<keyword evidence="3" id="KW-0238">DNA-binding</keyword>
<dbReference type="GeneID" id="90034966"/>
<proteinExistence type="predicted"/>
<dbReference type="SMART" id="SM00066">
    <property type="entry name" value="GAL4"/>
    <property type="match status" value="1"/>
</dbReference>
<feature type="compositionally biased region" description="Low complexity" evidence="6">
    <location>
        <begin position="783"/>
        <end position="796"/>
    </location>
</feature>
<dbReference type="InterPro" id="IPR001138">
    <property type="entry name" value="Zn2Cys6_DnaBD"/>
</dbReference>
<dbReference type="Proteomes" id="UP001498771">
    <property type="component" value="Unassembled WGS sequence"/>
</dbReference>
<evidence type="ECO:0000256" key="2">
    <source>
        <dbReference type="ARBA" id="ARBA00023015"/>
    </source>
</evidence>
<evidence type="ECO:0000313" key="9">
    <source>
        <dbReference type="Proteomes" id="UP001498771"/>
    </source>
</evidence>
<name>A0ABR1FAR5_9ASCO</name>
<reference evidence="8 9" key="1">
    <citation type="submission" date="2024-03" db="EMBL/GenBank/DDBJ databases">
        <title>Genome-scale model development and genomic sequencing of the oleaginous clade Lipomyces.</title>
        <authorList>
            <consortium name="Lawrence Berkeley National Laboratory"/>
            <person name="Czajka J.J."/>
            <person name="Han Y."/>
            <person name="Kim J."/>
            <person name="Mondo S.J."/>
            <person name="Hofstad B.A."/>
            <person name="Robles A."/>
            <person name="Haridas S."/>
            <person name="Riley R."/>
            <person name="LaButti K."/>
            <person name="Pangilinan J."/>
            <person name="Andreopoulos W."/>
            <person name="Lipzen A."/>
            <person name="Yan J."/>
            <person name="Wang M."/>
            <person name="Ng V."/>
            <person name="Grigoriev I.V."/>
            <person name="Spatafora J.W."/>
            <person name="Magnuson J.K."/>
            <person name="Baker S.E."/>
            <person name="Pomraning K.R."/>
        </authorList>
    </citation>
    <scope>NUCLEOTIDE SEQUENCE [LARGE SCALE GENOMIC DNA]</scope>
    <source>
        <strain evidence="8 9">Phaff 52-87</strain>
    </source>
</reference>
<feature type="region of interest" description="Disordered" evidence="6">
    <location>
        <begin position="130"/>
        <end position="213"/>
    </location>
</feature>
<dbReference type="PANTHER" id="PTHR31845:SF10">
    <property type="entry name" value="ZN(II)2CYS6 TRANSCRIPTION FACTOR (EUROFUNG)"/>
    <property type="match status" value="1"/>
</dbReference>
<dbReference type="CDD" id="cd12148">
    <property type="entry name" value="fungal_TF_MHR"/>
    <property type="match status" value="1"/>
</dbReference>
<dbReference type="InterPro" id="IPR036864">
    <property type="entry name" value="Zn2-C6_fun-type_DNA-bd_sf"/>
</dbReference>
<accession>A0ABR1FAR5</accession>
<dbReference type="CDD" id="cd00067">
    <property type="entry name" value="GAL4"/>
    <property type="match status" value="1"/>
</dbReference>
<feature type="compositionally biased region" description="Polar residues" evidence="6">
    <location>
        <begin position="764"/>
        <end position="780"/>
    </location>
</feature>
<feature type="compositionally biased region" description="Polar residues" evidence="6">
    <location>
        <begin position="693"/>
        <end position="702"/>
    </location>
</feature>
<sequence length="923" mass="102295">MLPYGQSKSPYALSSLIHPPDSSQQPELPNNLPAVRSLSAAVSAQQRAVEQPAAAVADEHKRSRACDNCRALKVRCVPHDESDASGACHRCFKSARKCVFTVNPRKRQKRTDTRVADLEKKLDELTQRLSAAREEGESVGSPDSADGSSRATGAGSLIASSAHASEPISRLSPSTPQPGSRLYYHPSNGSTSTSPPAPDPVAQPQSRAKSDEYRSMSSLAELAALKSHGASAFQNSFHAFFGRPAPEASNLPVVDPAHIRNILTKYGLCDGYAQGVLEYFVKTVLPCGSLVYFDPDTKFEDLIQTKPLVTLSICSIGSTKNGAKGRNEIASSLMSELYKIVSEQVLIVGTKSVDLIQALLILTFWYSPPELFEARKIHVFTACAVAISSDMGIGQPSRHRRKLFEKPYDQKSPDPKMELTSLEHRRLWIAVYLSASCYSMLFRQMTLLQWSPYLQECCDVLENQTEGRTYFDQVLCSLARLHSIADEINLMFHPADFAESVDINDRRTTNLMRMFERHLAAWKAKSPDDPFLLISYYSTQIFMHEIGLHNKTNRSDFVIPFTETSLNPDAPIVTPLHVESISWCISSCQSLIDIFCTCDLTRLSYAPVHIIGRVIYACTILLKISIMILRVDRMSSVCSISMVRPEYYLGRVYQQISLLCSDGPFSLVALKFKYVLGHLYMWFHRVNRGAWRKSSQGGNPENSRSKPSHRAPKATTSQTRNDTDKPELFSGMTEYDAASSNPAFDENHVSTLDMLSSVAVREAGQNQNSSESPHTTTAPSNQPPARARAPVNAPLADKTNTPSSYTPEEEIRMADSGLTIYEHIFQEFMGGASDDTGLKPEDYNPTLPNYAAGDPNRQNSTQLPPEAYFGKQDMADLNAYDYLSADTGAFSMSHFMDDYFWKDLYFINNGQAPDPVVSSAPET</sequence>
<comment type="caution">
    <text evidence="8">The sequence shown here is derived from an EMBL/GenBank/DDBJ whole genome shotgun (WGS) entry which is preliminary data.</text>
</comment>
<evidence type="ECO:0000256" key="4">
    <source>
        <dbReference type="ARBA" id="ARBA00023163"/>
    </source>
</evidence>
<dbReference type="InterPro" id="IPR051089">
    <property type="entry name" value="prtT"/>
</dbReference>
<dbReference type="Gene3D" id="4.10.240.10">
    <property type="entry name" value="Zn(2)-C6 fungal-type DNA-binding domain"/>
    <property type="match status" value="1"/>
</dbReference>
<feature type="region of interest" description="Disordered" evidence="6">
    <location>
        <begin position="1"/>
        <end position="32"/>
    </location>
</feature>